<evidence type="ECO:0000256" key="1">
    <source>
        <dbReference type="SAM" id="MobiDB-lite"/>
    </source>
</evidence>
<feature type="chain" id="PRO_5042201066" description="Extracellular protein" evidence="2">
    <location>
        <begin position="23"/>
        <end position="335"/>
    </location>
</feature>
<evidence type="ECO:0000313" key="3">
    <source>
        <dbReference type="EMBL" id="KAK3685250.1"/>
    </source>
</evidence>
<dbReference type="Gene3D" id="2.70.50.70">
    <property type="match status" value="1"/>
</dbReference>
<gene>
    <name evidence="3" type="ORF">B0T22DRAFT_380921</name>
</gene>
<proteinExistence type="predicted"/>
<accession>A0AAE1CA83</accession>
<feature type="compositionally biased region" description="Gly residues" evidence="1">
    <location>
        <begin position="234"/>
        <end position="263"/>
    </location>
</feature>
<dbReference type="AlphaFoldDB" id="A0AAE1CA83"/>
<evidence type="ECO:0000313" key="4">
    <source>
        <dbReference type="Proteomes" id="UP001270362"/>
    </source>
</evidence>
<keyword evidence="4" id="KW-1185">Reference proteome</keyword>
<dbReference type="PANTHER" id="PTHR36182:SF1">
    <property type="entry name" value="PROTEIN, PUTATIVE (AFU_ORTHOLOGUE AFUA_6G10930)-RELATED"/>
    <property type="match status" value="1"/>
</dbReference>
<evidence type="ECO:0008006" key="5">
    <source>
        <dbReference type="Google" id="ProtNLM"/>
    </source>
</evidence>
<feature type="region of interest" description="Disordered" evidence="1">
    <location>
        <begin position="201"/>
        <end position="314"/>
    </location>
</feature>
<name>A0AAE1CA83_9PEZI</name>
<reference evidence="3" key="1">
    <citation type="journal article" date="2023" name="Mol. Phylogenet. Evol.">
        <title>Genome-scale phylogeny and comparative genomics of the fungal order Sordariales.</title>
        <authorList>
            <person name="Hensen N."/>
            <person name="Bonometti L."/>
            <person name="Westerberg I."/>
            <person name="Brannstrom I.O."/>
            <person name="Guillou S."/>
            <person name="Cros-Aarteil S."/>
            <person name="Calhoun S."/>
            <person name="Haridas S."/>
            <person name="Kuo A."/>
            <person name="Mondo S."/>
            <person name="Pangilinan J."/>
            <person name="Riley R."/>
            <person name="LaButti K."/>
            <person name="Andreopoulos B."/>
            <person name="Lipzen A."/>
            <person name="Chen C."/>
            <person name="Yan M."/>
            <person name="Daum C."/>
            <person name="Ng V."/>
            <person name="Clum A."/>
            <person name="Steindorff A."/>
            <person name="Ohm R.A."/>
            <person name="Martin F."/>
            <person name="Silar P."/>
            <person name="Natvig D.O."/>
            <person name="Lalanne C."/>
            <person name="Gautier V."/>
            <person name="Ament-Velasquez S.L."/>
            <person name="Kruys A."/>
            <person name="Hutchinson M.I."/>
            <person name="Powell A.J."/>
            <person name="Barry K."/>
            <person name="Miller A.N."/>
            <person name="Grigoriev I.V."/>
            <person name="Debuchy R."/>
            <person name="Gladieux P."/>
            <person name="Hiltunen Thoren M."/>
            <person name="Johannesson H."/>
        </authorList>
    </citation>
    <scope>NUCLEOTIDE SEQUENCE</scope>
    <source>
        <strain evidence="3">CBS 314.62</strain>
    </source>
</reference>
<dbReference type="Proteomes" id="UP001270362">
    <property type="component" value="Unassembled WGS sequence"/>
</dbReference>
<protein>
    <recommendedName>
        <fullName evidence="5">Extracellular protein</fullName>
    </recommendedName>
</protein>
<evidence type="ECO:0000256" key="2">
    <source>
        <dbReference type="SAM" id="SignalP"/>
    </source>
</evidence>
<dbReference type="EMBL" id="JAULSO010000003">
    <property type="protein sequence ID" value="KAK3685250.1"/>
    <property type="molecule type" value="Genomic_DNA"/>
</dbReference>
<organism evidence="3 4">
    <name type="scientific">Podospora appendiculata</name>
    <dbReference type="NCBI Taxonomy" id="314037"/>
    <lineage>
        <taxon>Eukaryota</taxon>
        <taxon>Fungi</taxon>
        <taxon>Dikarya</taxon>
        <taxon>Ascomycota</taxon>
        <taxon>Pezizomycotina</taxon>
        <taxon>Sordariomycetes</taxon>
        <taxon>Sordariomycetidae</taxon>
        <taxon>Sordariales</taxon>
        <taxon>Podosporaceae</taxon>
        <taxon>Podospora</taxon>
    </lineage>
</organism>
<keyword evidence="2" id="KW-0732">Signal</keyword>
<reference evidence="3" key="2">
    <citation type="submission" date="2023-06" db="EMBL/GenBank/DDBJ databases">
        <authorList>
            <consortium name="Lawrence Berkeley National Laboratory"/>
            <person name="Haridas S."/>
            <person name="Hensen N."/>
            <person name="Bonometti L."/>
            <person name="Westerberg I."/>
            <person name="Brannstrom I.O."/>
            <person name="Guillou S."/>
            <person name="Cros-Aarteil S."/>
            <person name="Calhoun S."/>
            <person name="Kuo A."/>
            <person name="Mondo S."/>
            <person name="Pangilinan J."/>
            <person name="Riley R."/>
            <person name="Labutti K."/>
            <person name="Andreopoulos B."/>
            <person name="Lipzen A."/>
            <person name="Chen C."/>
            <person name="Yanf M."/>
            <person name="Daum C."/>
            <person name="Ng V."/>
            <person name="Clum A."/>
            <person name="Steindorff A."/>
            <person name="Ohm R."/>
            <person name="Martin F."/>
            <person name="Silar P."/>
            <person name="Natvig D."/>
            <person name="Lalanne C."/>
            <person name="Gautier V."/>
            <person name="Ament-Velasquez S.L."/>
            <person name="Kruys A."/>
            <person name="Hutchinson M.I."/>
            <person name="Powell A.J."/>
            <person name="Barry K."/>
            <person name="Miller A.N."/>
            <person name="Grigoriev I.V."/>
            <person name="Debuchy R."/>
            <person name="Gladieux P."/>
            <person name="Thoren M.H."/>
            <person name="Johannesson H."/>
        </authorList>
    </citation>
    <scope>NUCLEOTIDE SEQUENCE</scope>
    <source>
        <strain evidence="3">CBS 314.62</strain>
    </source>
</reference>
<feature type="signal peptide" evidence="2">
    <location>
        <begin position="1"/>
        <end position="22"/>
    </location>
</feature>
<feature type="compositionally biased region" description="Polar residues" evidence="1">
    <location>
        <begin position="277"/>
        <end position="309"/>
    </location>
</feature>
<sequence>MNPKTPILLAFHILATSTSTVAAHMLLSSPPALRDKDNPYTSAANADYSLTSPLHPDGSDYPCKGALSLLGTPQARPVASWTAGQTYSMTIVGGAPHGGGSCQASVSIDGGATFHVIHSYIGGCPRGESSSFAFRVPGDTPATKGAVFAWTWFNNLGNREMYMNCAVVDISSSGGSGRESMGFESRPTVFKANIGNGCRTVDSTDVKIPDPGPNVDVSGNNAVSPTGSCQVGAGAVGGGGGDGSGGSSSGSGSGSGVSSGGNSDGTQTGSGAPATLTPGNGQQPDQMPNAGSWTPGNSLWPSGFPQSAGSRARPVPAAGGLLSSVAALTVWIWAV</sequence>
<comment type="caution">
    <text evidence="3">The sequence shown here is derived from an EMBL/GenBank/DDBJ whole genome shotgun (WGS) entry which is preliminary data.</text>
</comment>
<dbReference type="PANTHER" id="PTHR36182">
    <property type="entry name" value="PROTEIN, PUTATIVE (AFU_ORTHOLOGUE AFUA_6G10930)-RELATED"/>
    <property type="match status" value="1"/>
</dbReference>
<feature type="compositionally biased region" description="Polar residues" evidence="1">
    <location>
        <begin position="217"/>
        <end position="229"/>
    </location>
</feature>